<comment type="similarity">
    <text evidence="1">Belongs to the HEATR5 family.</text>
</comment>
<dbReference type="VEuPathDB" id="AmoebaDB:ACA1_268770"/>
<feature type="region of interest" description="Disordered" evidence="2">
    <location>
        <begin position="1128"/>
        <end position="1150"/>
    </location>
</feature>
<dbReference type="PANTHER" id="PTHR21663:SF0">
    <property type="entry name" value="HEAT REPEAT-CONTAINING PROTEIN 5B"/>
    <property type="match status" value="1"/>
</dbReference>
<protein>
    <submittedName>
        <fullName evidence="3">HEAT repeat domain containing protein</fullName>
    </submittedName>
</protein>
<dbReference type="Proteomes" id="UP000011083">
    <property type="component" value="Unassembled WGS sequence"/>
</dbReference>
<dbReference type="STRING" id="1257118.L8H4W3"/>
<reference evidence="3 4" key="1">
    <citation type="journal article" date="2013" name="Genome Biol.">
        <title>Genome of Acanthamoeba castellanii highlights extensive lateral gene transfer and early evolution of tyrosine kinase signaling.</title>
        <authorList>
            <person name="Clarke M."/>
            <person name="Lohan A.J."/>
            <person name="Liu B."/>
            <person name="Lagkouvardos I."/>
            <person name="Roy S."/>
            <person name="Zafar N."/>
            <person name="Bertelli C."/>
            <person name="Schilde C."/>
            <person name="Kianianmomeni A."/>
            <person name="Burglin T.R."/>
            <person name="Frech C."/>
            <person name="Turcotte B."/>
            <person name="Kopec K.O."/>
            <person name="Synnott J.M."/>
            <person name="Choo C."/>
            <person name="Paponov I."/>
            <person name="Finkler A."/>
            <person name="Soon Heng Tan C."/>
            <person name="Hutchins A.P."/>
            <person name="Weinmeier T."/>
            <person name="Rattei T."/>
            <person name="Chu J.S."/>
            <person name="Gimenez G."/>
            <person name="Irimia M."/>
            <person name="Rigden D.J."/>
            <person name="Fitzpatrick D.A."/>
            <person name="Lorenzo-Morales J."/>
            <person name="Bateman A."/>
            <person name="Chiu C.H."/>
            <person name="Tang P."/>
            <person name="Hegemann P."/>
            <person name="Fromm H."/>
            <person name="Raoult D."/>
            <person name="Greub G."/>
            <person name="Miranda-Saavedra D."/>
            <person name="Chen N."/>
            <person name="Nash P."/>
            <person name="Ginger M.L."/>
            <person name="Horn M."/>
            <person name="Schaap P."/>
            <person name="Caler L."/>
            <person name="Loftus B."/>
        </authorList>
    </citation>
    <scope>NUCLEOTIDE SEQUENCE [LARGE SCALE GENOMIC DNA]</scope>
    <source>
        <strain evidence="3 4">Neff</strain>
    </source>
</reference>
<evidence type="ECO:0000256" key="1">
    <source>
        <dbReference type="ARBA" id="ARBA00008304"/>
    </source>
</evidence>
<dbReference type="GO" id="GO:0016020">
    <property type="term" value="C:membrane"/>
    <property type="evidence" value="ECO:0007669"/>
    <property type="project" value="TreeGrafter"/>
</dbReference>
<dbReference type="RefSeq" id="XP_004341582.1">
    <property type="nucleotide sequence ID" value="XM_004341534.1"/>
</dbReference>
<evidence type="ECO:0000256" key="2">
    <source>
        <dbReference type="SAM" id="MobiDB-lite"/>
    </source>
</evidence>
<keyword evidence="4" id="KW-1185">Reference proteome</keyword>
<dbReference type="GeneID" id="14920280"/>
<accession>L8H4W3</accession>
<dbReference type="GO" id="GO:0005794">
    <property type="term" value="C:Golgi apparatus"/>
    <property type="evidence" value="ECO:0007669"/>
    <property type="project" value="TreeGrafter"/>
</dbReference>
<dbReference type="EMBL" id="KB007933">
    <property type="protein sequence ID" value="ELR19496.1"/>
    <property type="molecule type" value="Genomic_DNA"/>
</dbReference>
<dbReference type="OrthoDB" id="192608at2759"/>
<dbReference type="Pfam" id="PF20210">
    <property type="entry name" value="Laa1_Sip1_HTR5"/>
    <property type="match status" value="1"/>
</dbReference>
<dbReference type="GO" id="GO:0005829">
    <property type="term" value="C:cytosol"/>
    <property type="evidence" value="ECO:0007669"/>
    <property type="project" value="GOC"/>
</dbReference>
<dbReference type="InterPro" id="IPR016024">
    <property type="entry name" value="ARM-type_fold"/>
</dbReference>
<gene>
    <name evidence="3" type="ORF">ACA1_268770</name>
</gene>
<dbReference type="GO" id="GO:0042147">
    <property type="term" value="P:retrograde transport, endosome to Golgi"/>
    <property type="evidence" value="ECO:0007669"/>
    <property type="project" value="TreeGrafter"/>
</dbReference>
<feature type="compositionally biased region" description="Gly residues" evidence="2">
    <location>
        <begin position="1131"/>
        <end position="1150"/>
    </location>
</feature>
<feature type="region of interest" description="Disordered" evidence="2">
    <location>
        <begin position="274"/>
        <end position="293"/>
    </location>
</feature>
<proteinExistence type="inferred from homology"/>
<evidence type="ECO:0000313" key="3">
    <source>
        <dbReference type="EMBL" id="ELR19496.1"/>
    </source>
</evidence>
<dbReference type="InterPro" id="IPR011989">
    <property type="entry name" value="ARM-like"/>
</dbReference>
<dbReference type="PANTHER" id="PTHR21663">
    <property type="entry name" value="HYPOTHETICAL HEAT DOMAIN-CONTAINING"/>
    <property type="match status" value="1"/>
</dbReference>
<feature type="region of interest" description="Disordered" evidence="2">
    <location>
        <begin position="63"/>
        <end position="87"/>
    </location>
</feature>
<sequence>MMNGGDADVSTVQPTSPNPAVTALEAKIMAYQNINEGGTKGRNTNLQKLEVLWDLDEVVSAAQGGPKEASSSSSSSRKRTHLHQEGPASAQLAKLAELLLASLTHPVGPGPPIRRLLAASLALLHSRVATRQLFTLVDALHATLTTKTHPLLAKLTALHGLREAYALRGDDLDALLPTSVQVVAKLFKASDTRLAQEALLTVAALDKHVGVLVEAMHCARELARIQCPTGPDFEKLVARLMKHMGGPHATVRKTAGRTLGALLSFAVERQTQQASATHAQEPAKKSSSSSSSSSKDIIWTLQSAAAYLAFLYNKSGVKREARGALAEAFVAYLKALPASSLESADNLALVLTSVLALLAAPRAHSPLDTLQALANTKIGVTAPADPALDLLQASLPPQSLCRVQLPFAPLTGLPARGFAKRMGEGAQQLLLRLLVGSLPSSPAANPGLALTLLQEISFVVLLLGEGAAQHATLVADAIPPLLAAGADLQAPLPWHLGPLLNQCFNHVTAAHAEVTCAKSPHEALKVAWAVIASIMVARPHFLQDELPNLVPVWKAHLATSRLIGRDEATVTAFCRSKRPALAALHSLCAHVPAAHAEPLLPHILSWLLSLLEVGTNLVKLTGQVSRECASAIMAFLHQLLGTFLALPPSEYPLQAVALLRVTSHLVIDGGQQTSLLDLCLPDEDRVLTSPYSSASYHVDGEAELLVLDGPLEPSFMWAPASVHSPALDLFALLFVEQTEKNRQQLIDHLTHALKDKCISVEQPMAADAITVARNVLCAVLHVLRSLIARGGTFSLSSQKLLSSAHSLILGCQGHGDSVVRALVGECMGALGRIEGTDFTDTIMPLFSAPRIKTISDVASRASSAFIVGSIHRTMGMKAGGYVSESVETLSLLIRDAAPEVYLPALHALTLVINSAGLQVANSGYGKGAIVLLLSRLMAEVPEAEGAGAKCYRLVGRAMNALVAILGPELSATPTLSAHVQGLARELRAHPDEAVAVEWLQFVEQALLFLQPTFQVGRALPHVTRCLLSPYVEVRVAALQCLRQCAQADPQVLGQVPAVSAGVWATYDAESQPRVQEQAALLLRLLAETCGTLDPGSWLAACKQLATTTSRSLVHKTLDSSPQLFAADAGEEGAGGLGGGEGGEGGGGGEGGCAASMAGELRAGGLVPRCRTRALAVMCLRDVLRASAGGTGPASSSSTGKSTGRAAVGWLADLVAVGFTAATATVHTLRPHGLGLLQDVILQYADAEDEEAAGHSVLEQYQSQIAAALRPAFERETAQPDATVMAVDVLVAFFRFNVSSDPVIFRRLTALLIAPLPEIAQIHYAGFSDEASTRVRVCFVAALAHLHDLTLPPPTCFEERPSILPANAATLAKLLRPHYGAMKDYWVGLVRDFAVGSTCGEEGQKIHAQKARLALYDLSLVPLPPAVLALYRQAVPTCLHALASLVALPSLPAEKGQQPAGTTAAARTTDEERLTREELEIVLGLCMRYCLEAGALPRELRACLLAIETLLTSAHFATPAHRLSSERLRELVSYGVRIADRHKATPLVAHAVARVARQLAILLTRPPYIDASSRDDVVDGSSSSSSSLPLAEELVPFVLRPLLPLARGLNPAEVGAWWPSTSLEAAEEALLALPPLVSLLVRWVPPLQQGELVVPHAACFLLLALRALACTAALQPPPPAAAAAGGNTLGAAALQAMKGVLEAVPVGQRRTLAEASLQQALPLLAPDEGTGEREVIGAVGLLLAELTTLHAAAEEARPFPRRLHESVALRIADVLRSHSRAPAIEAALALLQSLALVASSPHAGESRASSLPLYYLRTAAPHAGLLLHRLPQGVVVAAAMEADAPQAGGDKATSLCLQATRLLLALWALCPREQGEGVMGLLVAGLVAQLREEQDTGGGGGMGAGRALEVLTQVGAAHPAAFKQAVGCLPPAPALRLHSAVRSAALSSAARQPGTRHTTGAAASKAPRLDFSRYNY</sequence>
<dbReference type="GO" id="GO:0008104">
    <property type="term" value="P:intracellular protein localization"/>
    <property type="evidence" value="ECO:0007669"/>
    <property type="project" value="TreeGrafter"/>
</dbReference>
<name>L8H4W3_ACACF</name>
<dbReference type="Gene3D" id="1.25.10.10">
    <property type="entry name" value="Leucine-rich Repeat Variant"/>
    <property type="match status" value="1"/>
</dbReference>
<dbReference type="KEGG" id="acan:ACA1_268770"/>
<dbReference type="InterPro" id="IPR046837">
    <property type="entry name" value="Laa1/Sip1/HEATR5-like_HEAT"/>
</dbReference>
<dbReference type="GO" id="GO:0006897">
    <property type="term" value="P:endocytosis"/>
    <property type="evidence" value="ECO:0007669"/>
    <property type="project" value="TreeGrafter"/>
</dbReference>
<organism evidence="3 4">
    <name type="scientific">Acanthamoeba castellanii (strain ATCC 30010 / Neff)</name>
    <dbReference type="NCBI Taxonomy" id="1257118"/>
    <lineage>
        <taxon>Eukaryota</taxon>
        <taxon>Amoebozoa</taxon>
        <taxon>Discosea</taxon>
        <taxon>Longamoebia</taxon>
        <taxon>Centramoebida</taxon>
        <taxon>Acanthamoebidae</taxon>
        <taxon>Acanthamoeba</taxon>
    </lineage>
</organism>
<dbReference type="SUPFAM" id="SSF48371">
    <property type="entry name" value="ARM repeat"/>
    <property type="match status" value="1"/>
</dbReference>
<dbReference type="GO" id="GO:0030139">
    <property type="term" value="C:endocytic vesicle"/>
    <property type="evidence" value="ECO:0007669"/>
    <property type="project" value="TreeGrafter"/>
</dbReference>
<dbReference type="InterPro" id="IPR040108">
    <property type="entry name" value="Laa1/Sip1/HEATR5"/>
</dbReference>
<evidence type="ECO:0000313" key="4">
    <source>
        <dbReference type="Proteomes" id="UP000011083"/>
    </source>
</evidence>